<evidence type="ECO:0000256" key="1">
    <source>
        <dbReference type="ARBA" id="ARBA00004430"/>
    </source>
</evidence>
<dbReference type="Proteomes" id="UP000239899">
    <property type="component" value="Unassembled WGS sequence"/>
</dbReference>
<sequence>MATQHGAPEEACSASGSSSGSSRGSGGGGIGGIGGARIDELPDALMGHIFAHTEYPCRPSIVLNNPSLVLDTATVEPLAAEAPNLRILGIGGTAAAAFKLSKQLSSLPSIAQVSRRWHRVLYETPSIWRSFNVSVPESMCDDDSSLDVEEQEAWLQAKLRQLRRVSPAVESLIVEHTAGADVMSEVLQALSASQLTRIAASEYQQPFTAAAMRALAGLTLLGDLSLGQSDRDLPANSGWALGHLTALTTLLLSAEQFPDGFGKALAGLSHLRVLNLESGEPLPDMQPLTALSRLQELALQEQNASIGLLVIPAALQPERTHVVYSSPILKVGPSLFVATANRRWCIAALYKTGGHVQLQLSGMPPADFSSVTSFEAQACTAAGPGGSMAAALGTALQQMSELRTVRISSCDLSSGVPEALRQLAGVTSLTLTSDHLTNLPALACITGLRMLCLDRNKLTQLPSLGSAPSLTYLGLGDNTSLELDPASAERLAAEAPNLRSLEIGSEVAAGVMLAKKLPSLDAW</sequence>
<dbReference type="Gene3D" id="1.20.1280.50">
    <property type="match status" value="1"/>
</dbReference>
<comment type="subcellular location">
    <subcellularLocation>
        <location evidence="1">Cytoplasm</location>
        <location evidence="1">Cytoskeleton</location>
        <location evidence="1">Cilium axoneme</location>
    </subcellularLocation>
</comment>
<dbReference type="SUPFAM" id="SSF52058">
    <property type="entry name" value="L domain-like"/>
    <property type="match status" value="1"/>
</dbReference>
<keyword evidence="2" id="KW-0433">Leucine-rich repeat</keyword>
<organism evidence="5 6">
    <name type="scientific">Chlorella sorokiniana</name>
    <name type="common">Freshwater green alga</name>
    <dbReference type="NCBI Taxonomy" id="3076"/>
    <lineage>
        <taxon>Eukaryota</taxon>
        <taxon>Viridiplantae</taxon>
        <taxon>Chlorophyta</taxon>
        <taxon>core chlorophytes</taxon>
        <taxon>Trebouxiophyceae</taxon>
        <taxon>Chlorellales</taxon>
        <taxon>Chlorellaceae</taxon>
        <taxon>Chlorella clade</taxon>
        <taxon>Chlorella</taxon>
    </lineage>
</organism>
<dbReference type="InterPro" id="IPR001611">
    <property type="entry name" value="Leu-rich_rpt"/>
</dbReference>
<gene>
    <name evidence="5" type="ORF">C2E21_5742</name>
</gene>
<dbReference type="GO" id="GO:0005930">
    <property type="term" value="C:axoneme"/>
    <property type="evidence" value="ECO:0007669"/>
    <property type="project" value="UniProtKB-SubCell"/>
</dbReference>
<feature type="region of interest" description="Disordered" evidence="4">
    <location>
        <begin position="1"/>
        <end position="33"/>
    </location>
</feature>
<dbReference type="Gene3D" id="3.80.10.10">
    <property type="entry name" value="Ribonuclease Inhibitor"/>
    <property type="match status" value="2"/>
</dbReference>
<dbReference type="AlphaFoldDB" id="A0A2P6TMU1"/>
<accession>A0A2P6TMU1</accession>
<feature type="compositionally biased region" description="Gly residues" evidence="4">
    <location>
        <begin position="23"/>
        <end position="33"/>
    </location>
</feature>
<feature type="compositionally biased region" description="Low complexity" evidence="4">
    <location>
        <begin position="13"/>
        <end position="22"/>
    </location>
</feature>
<dbReference type="InterPro" id="IPR050216">
    <property type="entry name" value="LRR_domain-containing"/>
</dbReference>
<keyword evidence="6" id="KW-1185">Reference proteome</keyword>
<comment type="caution">
    <text evidence="5">The sequence shown here is derived from an EMBL/GenBank/DDBJ whole genome shotgun (WGS) entry which is preliminary data.</text>
</comment>
<dbReference type="PROSITE" id="PS51450">
    <property type="entry name" value="LRR"/>
    <property type="match status" value="1"/>
</dbReference>
<reference evidence="5 6" key="1">
    <citation type="journal article" date="2018" name="Plant J.">
        <title>Genome sequences of Chlorella sorokiniana UTEX 1602 and Micractinium conductrix SAG 241.80: implications to maltose excretion by a green alga.</title>
        <authorList>
            <person name="Arriola M.B."/>
            <person name="Velmurugan N."/>
            <person name="Zhang Y."/>
            <person name="Plunkett M.H."/>
            <person name="Hondzo H."/>
            <person name="Barney B.M."/>
        </authorList>
    </citation>
    <scope>NUCLEOTIDE SEQUENCE [LARGE SCALE GENOMIC DNA]</scope>
    <source>
        <strain evidence="6">UTEX 1602</strain>
    </source>
</reference>
<protein>
    <submittedName>
        <fullName evidence="5">Leucine rich repeat</fullName>
    </submittedName>
</protein>
<dbReference type="EMBL" id="LHPG02000011">
    <property type="protein sequence ID" value="PRW45642.1"/>
    <property type="molecule type" value="Genomic_DNA"/>
</dbReference>
<dbReference type="PANTHER" id="PTHR48051:SF48">
    <property type="entry name" value="MULTIFUNCTIONAL ROCO FAMILY SIGNALING REGULATOR 1"/>
    <property type="match status" value="1"/>
</dbReference>
<keyword evidence="3" id="KW-0677">Repeat</keyword>
<evidence type="ECO:0000313" key="6">
    <source>
        <dbReference type="Proteomes" id="UP000239899"/>
    </source>
</evidence>
<evidence type="ECO:0000256" key="4">
    <source>
        <dbReference type="SAM" id="MobiDB-lite"/>
    </source>
</evidence>
<name>A0A2P6TMU1_CHLSO</name>
<evidence type="ECO:0000313" key="5">
    <source>
        <dbReference type="EMBL" id="PRW45642.1"/>
    </source>
</evidence>
<dbReference type="PANTHER" id="PTHR48051">
    <property type="match status" value="1"/>
</dbReference>
<evidence type="ECO:0000256" key="2">
    <source>
        <dbReference type="ARBA" id="ARBA00022614"/>
    </source>
</evidence>
<dbReference type="OrthoDB" id="660555at2759"/>
<evidence type="ECO:0000256" key="3">
    <source>
        <dbReference type="ARBA" id="ARBA00022737"/>
    </source>
</evidence>
<proteinExistence type="predicted"/>
<dbReference type="InterPro" id="IPR032675">
    <property type="entry name" value="LRR_dom_sf"/>
</dbReference>